<gene>
    <name evidence="2" type="ordered locus">Ksed_06710</name>
</gene>
<keyword evidence="1" id="KW-0472">Membrane</keyword>
<keyword evidence="3" id="KW-1185">Reference proteome</keyword>
<dbReference type="HOGENOM" id="CLU_2246448_0_0_11"/>
<sequence length="104" mass="11677">MISFITTDRRSGGNFGCSATLVLWYLLLMMVSFLKWCLVDAQLLLRSRTRAGDHHQEFNGSETTSRAALVGRGHRELVALHGERDRPAVLQADAVGDHRRLDEV</sequence>
<protein>
    <submittedName>
        <fullName evidence="2">Uncharacterized protein</fullName>
    </submittedName>
</protein>
<evidence type="ECO:0000313" key="3">
    <source>
        <dbReference type="Proteomes" id="UP000006666"/>
    </source>
</evidence>
<dbReference type="EMBL" id="CP001686">
    <property type="protein sequence ID" value="ACV05733.1"/>
    <property type="molecule type" value="Genomic_DNA"/>
</dbReference>
<name>C7NLR7_KYTSD</name>
<feature type="transmembrane region" description="Helical" evidence="1">
    <location>
        <begin position="22"/>
        <end position="45"/>
    </location>
</feature>
<dbReference type="KEGG" id="kse:Ksed_06710"/>
<evidence type="ECO:0000313" key="2">
    <source>
        <dbReference type="EMBL" id="ACV05733.1"/>
    </source>
</evidence>
<dbReference type="Proteomes" id="UP000006666">
    <property type="component" value="Chromosome"/>
</dbReference>
<accession>C7NLR7</accession>
<organism evidence="2 3">
    <name type="scientific">Kytococcus sedentarius (strain ATCC 14392 / DSM 20547 / JCM 11482 / CCUG 33030 / NBRC 15357 / NCTC 11040 / CCM 314 / 541)</name>
    <name type="common">Micrococcus sedentarius</name>
    <dbReference type="NCBI Taxonomy" id="478801"/>
    <lineage>
        <taxon>Bacteria</taxon>
        <taxon>Bacillati</taxon>
        <taxon>Actinomycetota</taxon>
        <taxon>Actinomycetes</taxon>
        <taxon>Micrococcales</taxon>
        <taxon>Kytococcaceae</taxon>
        <taxon>Kytococcus</taxon>
    </lineage>
</organism>
<reference evidence="2 3" key="1">
    <citation type="journal article" date="2009" name="Stand. Genomic Sci.">
        <title>Complete genome sequence of Kytococcus sedentarius type strain (541).</title>
        <authorList>
            <person name="Sims D."/>
            <person name="Brettin T."/>
            <person name="Detter J.C."/>
            <person name="Han C."/>
            <person name="Lapidus A."/>
            <person name="Copeland A."/>
            <person name="Glavina Del Rio T."/>
            <person name="Nolan M."/>
            <person name="Chen F."/>
            <person name="Lucas S."/>
            <person name="Tice H."/>
            <person name="Cheng J.F."/>
            <person name="Bruce D."/>
            <person name="Goodwin L."/>
            <person name="Pitluck S."/>
            <person name="Ovchinnikova G."/>
            <person name="Pati A."/>
            <person name="Ivanova N."/>
            <person name="Mavrommatis K."/>
            <person name="Chen A."/>
            <person name="Palaniappan K."/>
            <person name="D'haeseleer P."/>
            <person name="Chain P."/>
            <person name="Bristow J."/>
            <person name="Eisen J.A."/>
            <person name="Markowitz V."/>
            <person name="Hugenholtz P."/>
            <person name="Schneider S."/>
            <person name="Goker M."/>
            <person name="Pukall R."/>
            <person name="Kyrpides N.C."/>
            <person name="Klenk H.P."/>
        </authorList>
    </citation>
    <scope>NUCLEOTIDE SEQUENCE [LARGE SCALE GENOMIC DNA]</scope>
    <source>
        <strain evidence="3">ATCC 14392 / DSM 20547 / JCM 11482 / CCUG 33030 / NBRC 15357 / NCTC 11040 / CCM 314 / 541</strain>
    </source>
</reference>
<keyword evidence="1" id="KW-1133">Transmembrane helix</keyword>
<proteinExistence type="predicted"/>
<dbReference type="AlphaFoldDB" id="C7NLR7"/>
<evidence type="ECO:0000256" key="1">
    <source>
        <dbReference type="SAM" id="Phobius"/>
    </source>
</evidence>
<keyword evidence="1" id="KW-0812">Transmembrane</keyword>